<keyword evidence="2" id="KW-1185">Reference proteome</keyword>
<dbReference type="AlphaFoldDB" id="A0A835CJ05"/>
<sequence length="31" mass="3460">MAMVRRSRTVPDLGVGMLKASLNQMPRQQST</sequence>
<dbReference type="Proteomes" id="UP000634136">
    <property type="component" value="Unassembled WGS sequence"/>
</dbReference>
<protein>
    <submittedName>
        <fullName evidence="1">Uncharacterized protein</fullName>
    </submittedName>
</protein>
<reference evidence="1" key="1">
    <citation type="submission" date="2020-09" db="EMBL/GenBank/DDBJ databases">
        <title>Genome-Enabled Discovery of Anthraquinone Biosynthesis in Senna tora.</title>
        <authorList>
            <person name="Kang S.-H."/>
            <person name="Pandey R.P."/>
            <person name="Lee C.-M."/>
            <person name="Sim J.-S."/>
            <person name="Jeong J.-T."/>
            <person name="Choi B.-S."/>
            <person name="Jung M."/>
            <person name="Ginzburg D."/>
            <person name="Zhao K."/>
            <person name="Won S.Y."/>
            <person name="Oh T.-J."/>
            <person name="Yu Y."/>
            <person name="Kim N.-H."/>
            <person name="Lee O.R."/>
            <person name="Lee T.-H."/>
            <person name="Bashyal P."/>
            <person name="Kim T.-S."/>
            <person name="Lee W.-H."/>
            <person name="Kawkins C."/>
            <person name="Kim C.-K."/>
            <person name="Kim J.S."/>
            <person name="Ahn B.O."/>
            <person name="Rhee S.Y."/>
            <person name="Sohng J.K."/>
        </authorList>
    </citation>
    <scope>NUCLEOTIDE SEQUENCE</scope>
    <source>
        <tissue evidence="1">Leaf</tissue>
    </source>
</reference>
<dbReference type="EMBL" id="JAAIUW010000002">
    <property type="protein sequence ID" value="KAF7841770.1"/>
    <property type="molecule type" value="Genomic_DNA"/>
</dbReference>
<proteinExistence type="predicted"/>
<organism evidence="1 2">
    <name type="scientific">Senna tora</name>
    <dbReference type="NCBI Taxonomy" id="362788"/>
    <lineage>
        <taxon>Eukaryota</taxon>
        <taxon>Viridiplantae</taxon>
        <taxon>Streptophyta</taxon>
        <taxon>Embryophyta</taxon>
        <taxon>Tracheophyta</taxon>
        <taxon>Spermatophyta</taxon>
        <taxon>Magnoliopsida</taxon>
        <taxon>eudicotyledons</taxon>
        <taxon>Gunneridae</taxon>
        <taxon>Pentapetalae</taxon>
        <taxon>rosids</taxon>
        <taxon>fabids</taxon>
        <taxon>Fabales</taxon>
        <taxon>Fabaceae</taxon>
        <taxon>Caesalpinioideae</taxon>
        <taxon>Cassia clade</taxon>
        <taxon>Senna</taxon>
    </lineage>
</organism>
<comment type="caution">
    <text evidence="1">The sequence shown here is derived from an EMBL/GenBank/DDBJ whole genome shotgun (WGS) entry which is preliminary data.</text>
</comment>
<gene>
    <name evidence="1" type="ORF">G2W53_004068</name>
</gene>
<name>A0A835CJ05_9FABA</name>
<evidence type="ECO:0000313" key="1">
    <source>
        <dbReference type="EMBL" id="KAF7841770.1"/>
    </source>
</evidence>
<accession>A0A835CJ05</accession>
<evidence type="ECO:0000313" key="2">
    <source>
        <dbReference type="Proteomes" id="UP000634136"/>
    </source>
</evidence>